<evidence type="ECO:0000256" key="6">
    <source>
        <dbReference type="ARBA" id="ARBA00022741"/>
    </source>
</evidence>
<comment type="similarity">
    <text evidence="11">Belongs to the Thz kinase family.</text>
</comment>
<feature type="binding site" evidence="11">
    <location>
        <position position="198"/>
    </location>
    <ligand>
        <name>substrate</name>
    </ligand>
</feature>
<gene>
    <name evidence="11 12" type="primary">thiM</name>
    <name evidence="12" type="ORF">JQM67_01285</name>
</gene>
<evidence type="ECO:0000256" key="4">
    <source>
        <dbReference type="ARBA" id="ARBA00022679"/>
    </source>
</evidence>
<dbReference type="NCBIfam" id="NF006830">
    <property type="entry name" value="PRK09355.1"/>
    <property type="match status" value="1"/>
</dbReference>
<dbReference type="PRINTS" id="PR01099">
    <property type="entry name" value="HYETHTZKNASE"/>
</dbReference>
<proteinExistence type="inferred from homology"/>
<organism evidence="12 13">
    <name type="scientific">Anaeromassilibacillus senegalensis</name>
    <dbReference type="NCBI Taxonomy" id="1673717"/>
    <lineage>
        <taxon>Bacteria</taxon>
        <taxon>Bacillati</taxon>
        <taxon>Bacillota</taxon>
        <taxon>Clostridia</taxon>
        <taxon>Eubacteriales</taxon>
        <taxon>Acutalibacteraceae</taxon>
        <taxon>Anaeromassilibacillus</taxon>
    </lineage>
</organism>
<dbReference type="EC" id="2.7.1.50" evidence="11"/>
<feature type="binding site" evidence="11">
    <location>
        <position position="171"/>
    </location>
    <ligand>
        <name>ATP</name>
        <dbReference type="ChEBI" id="CHEBI:30616"/>
    </ligand>
</feature>
<evidence type="ECO:0000256" key="10">
    <source>
        <dbReference type="ARBA" id="ARBA00022977"/>
    </source>
</evidence>
<keyword evidence="9 11" id="KW-0460">Magnesium</keyword>
<evidence type="ECO:0000313" key="13">
    <source>
        <dbReference type="Proteomes" id="UP001299220"/>
    </source>
</evidence>
<comment type="pathway">
    <text evidence="3 11">Cofactor biosynthesis; thiamine diphosphate biosynthesis; 4-methyl-5-(2-phosphoethyl)-thiazole from 5-(2-hydroxyethyl)-4-methylthiazole: step 1/1.</text>
</comment>
<sequence length="265" mass="27685">MTSTLRKTLLKARNDLRTAAPLIHCITNPIAINDCANAVLAVGAKPIMAEHPDEVEAITRLSSALGVNIGNITDARRISILKSAATAKDCGIPVSFDAVGVTCSALRRTLTHDLLSTACPDILKGNDAEIRAIAGAHFESRGIDVLRADTAKTAEIAAGLARTLHNVVLVTGKTDIVTDGSRTVFCENGVPRLALVTGTGCMVHALSAAYSAVCEPFAAALLAVSTLGICGELADTAGLGTFHIHLLDQLSTLSDGDYDRLLRIH</sequence>
<dbReference type="CDD" id="cd01170">
    <property type="entry name" value="THZ_kinase"/>
    <property type="match status" value="1"/>
</dbReference>
<evidence type="ECO:0000313" key="12">
    <source>
        <dbReference type="EMBL" id="MCF2651246.1"/>
    </source>
</evidence>
<keyword evidence="8 11" id="KW-0067">ATP-binding</keyword>
<dbReference type="HAMAP" id="MF_00228">
    <property type="entry name" value="Thz_kinase"/>
    <property type="match status" value="1"/>
</dbReference>
<protein>
    <recommendedName>
        <fullName evidence="11">Hydroxyethylthiazole kinase</fullName>
        <ecNumber evidence="11">2.7.1.50</ecNumber>
    </recommendedName>
    <alternativeName>
        <fullName evidence="11">4-methyl-5-beta-hydroxyethylthiazole kinase</fullName>
        <shortName evidence="11">TH kinase</shortName>
        <shortName evidence="11">Thz kinase</shortName>
    </alternativeName>
</protein>
<keyword evidence="6 11" id="KW-0547">Nucleotide-binding</keyword>
<feature type="binding site" evidence="11">
    <location>
        <position position="48"/>
    </location>
    <ligand>
        <name>substrate</name>
    </ligand>
</feature>
<dbReference type="Pfam" id="PF02110">
    <property type="entry name" value="HK"/>
    <property type="match status" value="1"/>
</dbReference>
<dbReference type="Gene3D" id="3.40.1190.20">
    <property type="match status" value="1"/>
</dbReference>
<comment type="caution">
    <text evidence="12">The sequence shown here is derived from an EMBL/GenBank/DDBJ whole genome shotgun (WGS) entry which is preliminary data.</text>
</comment>
<feature type="binding site" evidence="11">
    <location>
        <position position="124"/>
    </location>
    <ligand>
        <name>ATP</name>
        <dbReference type="ChEBI" id="CHEBI:30616"/>
    </ligand>
</feature>
<keyword evidence="10 11" id="KW-0784">Thiamine biosynthesis</keyword>
<dbReference type="InterPro" id="IPR029056">
    <property type="entry name" value="Ribokinase-like"/>
</dbReference>
<name>A0ABS9CJD2_9FIRM</name>
<evidence type="ECO:0000256" key="9">
    <source>
        <dbReference type="ARBA" id="ARBA00022842"/>
    </source>
</evidence>
<keyword evidence="5 11" id="KW-0479">Metal-binding</keyword>
<evidence type="ECO:0000256" key="7">
    <source>
        <dbReference type="ARBA" id="ARBA00022777"/>
    </source>
</evidence>
<dbReference type="GO" id="GO:0004417">
    <property type="term" value="F:hydroxyethylthiazole kinase activity"/>
    <property type="evidence" value="ECO:0007669"/>
    <property type="project" value="UniProtKB-EC"/>
</dbReference>
<evidence type="ECO:0000256" key="2">
    <source>
        <dbReference type="ARBA" id="ARBA00001946"/>
    </source>
</evidence>
<dbReference type="Proteomes" id="UP001299220">
    <property type="component" value="Unassembled WGS sequence"/>
</dbReference>
<dbReference type="PIRSF" id="PIRSF000513">
    <property type="entry name" value="Thz_kinase"/>
    <property type="match status" value="1"/>
</dbReference>
<evidence type="ECO:0000256" key="1">
    <source>
        <dbReference type="ARBA" id="ARBA00001771"/>
    </source>
</evidence>
<dbReference type="SUPFAM" id="SSF53613">
    <property type="entry name" value="Ribokinase-like"/>
    <property type="match status" value="1"/>
</dbReference>
<keyword evidence="7 11" id="KW-0418">Kinase</keyword>
<evidence type="ECO:0000256" key="3">
    <source>
        <dbReference type="ARBA" id="ARBA00004868"/>
    </source>
</evidence>
<evidence type="ECO:0000256" key="11">
    <source>
        <dbReference type="HAMAP-Rule" id="MF_00228"/>
    </source>
</evidence>
<dbReference type="RefSeq" id="WP_235322183.1">
    <property type="nucleotide sequence ID" value="NZ_JAFBIT010000001.1"/>
</dbReference>
<comment type="cofactor">
    <cofactor evidence="2 11">
        <name>Mg(2+)</name>
        <dbReference type="ChEBI" id="CHEBI:18420"/>
    </cofactor>
</comment>
<accession>A0ABS9CJD2</accession>
<evidence type="ECO:0000256" key="5">
    <source>
        <dbReference type="ARBA" id="ARBA00022723"/>
    </source>
</evidence>
<comment type="function">
    <text evidence="11">Catalyzes the phosphorylation of the hydroxyl group of 4-methyl-5-beta-hydroxyethylthiazole (THZ).</text>
</comment>
<comment type="catalytic activity">
    <reaction evidence="1 11">
        <text>5-(2-hydroxyethyl)-4-methylthiazole + ATP = 4-methyl-5-(2-phosphooxyethyl)-thiazole + ADP + H(+)</text>
        <dbReference type="Rhea" id="RHEA:24212"/>
        <dbReference type="ChEBI" id="CHEBI:15378"/>
        <dbReference type="ChEBI" id="CHEBI:17957"/>
        <dbReference type="ChEBI" id="CHEBI:30616"/>
        <dbReference type="ChEBI" id="CHEBI:58296"/>
        <dbReference type="ChEBI" id="CHEBI:456216"/>
        <dbReference type="EC" id="2.7.1.50"/>
    </reaction>
</comment>
<reference evidence="12 13" key="1">
    <citation type="submission" date="2020-12" db="EMBL/GenBank/DDBJ databases">
        <title>Whole genome sequences of gut porcine anaerobes.</title>
        <authorList>
            <person name="Kubasova T."/>
            <person name="Jahodarova E."/>
            <person name="Rychlik I."/>
        </authorList>
    </citation>
    <scope>NUCLEOTIDE SEQUENCE [LARGE SCALE GENOMIC DNA]</scope>
    <source>
        <strain evidence="12 13">An867</strain>
    </source>
</reference>
<dbReference type="InterPro" id="IPR000417">
    <property type="entry name" value="Hyethyz_kinase"/>
</dbReference>
<keyword evidence="13" id="KW-1185">Reference proteome</keyword>
<evidence type="ECO:0000256" key="8">
    <source>
        <dbReference type="ARBA" id="ARBA00022840"/>
    </source>
</evidence>
<dbReference type="EMBL" id="JAFBIT010000001">
    <property type="protein sequence ID" value="MCF2651246.1"/>
    <property type="molecule type" value="Genomic_DNA"/>
</dbReference>
<keyword evidence="4 11" id="KW-0808">Transferase</keyword>